<reference evidence="6" key="1">
    <citation type="submission" date="2016-11" db="EMBL/GenBank/DDBJ databases">
        <authorList>
            <person name="Varghese N."/>
            <person name="Submissions S."/>
        </authorList>
    </citation>
    <scope>NUCLEOTIDE SEQUENCE [LARGE SCALE GENOMIC DNA]</scope>
    <source>
        <strain evidence="6">DSM 9756</strain>
    </source>
</reference>
<dbReference type="InterPro" id="IPR037038">
    <property type="entry name" value="HepT-like_sf"/>
</dbReference>
<dbReference type="GO" id="GO:0110001">
    <property type="term" value="C:toxin-antitoxin complex"/>
    <property type="evidence" value="ECO:0007669"/>
    <property type="project" value="InterPro"/>
</dbReference>
<dbReference type="RefSeq" id="WP_218588392.1">
    <property type="nucleotide sequence ID" value="NZ_FQVB01000012.1"/>
</dbReference>
<dbReference type="PANTHER" id="PTHR33397:SF5">
    <property type="entry name" value="RNASE YUTE-RELATED"/>
    <property type="match status" value="1"/>
</dbReference>
<evidence type="ECO:0000256" key="2">
    <source>
        <dbReference type="ARBA" id="ARBA00022722"/>
    </source>
</evidence>
<dbReference type="Gene3D" id="1.20.120.580">
    <property type="entry name" value="bsu32300-like"/>
    <property type="match status" value="1"/>
</dbReference>
<dbReference type="Pfam" id="PF01934">
    <property type="entry name" value="HepT-like"/>
    <property type="match status" value="1"/>
</dbReference>
<comment type="similarity">
    <text evidence="4">Belongs to the HepT RNase toxin family.</text>
</comment>
<dbReference type="NCBIfam" id="NF047751">
    <property type="entry name" value="HepT_toxin"/>
    <property type="match status" value="1"/>
</dbReference>
<accession>A0A1M4ZM19</accession>
<dbReference type="Proteomes" id="UP000184076">
    <property type="component" value="Unassembled WGS sequence"/>
</dbReference>
<organism evidence="5 6">
    <name type="scientific">Desulfacinum infernum DSM 9756</name>
    <dbReference type="NCBI Taxonomy" id="1121391"/>
    <lineage>
        <taxon>Bacteria</taxon>
        <taxon>Pseudomonadati</taxon>
        <taxon>Thermodesulfobacteriota</taxon>
        <taxon>Syntrophobacteria</taxon>
        <taxon>Syntrophobacterales</taxon>
        <taxon>Syntrophobacteraceae</taxon>
        <taxon>Desulfacinum</taxon>
    </lineage>
</organism>
<dbReference type="EMBL" id="FQVB01000012">
    <property type="protein sequence ID" value="SHF18852.1"/>
    <property type="molecule type" value="Genomic_DNA"/>
</dbReference>
<dbReference type="GO" id="GO:0016787">
    <property type="term" value="F:hydrolase activity"/>
    <property type="evidence" value="ECO:0007669"/>
    <property type="project" value="UniProtKB-KW"/>
</dbReference>
<protein>
    <submittedName>
        <fullName evidence="5">Uncharacterized conserved protein YutE, UPF0331/DUF86 family</fullName>
    </submittedName>
</protein>
<evidence type="ECO:0000256" key="3">
    <source>
        <dbReference type="ARBA" id="ARBA00022801"/>
    </source>
</evidence>
<gene>
    <name evidence="5" type="ORF">SAMN02745206_01501</name>
</gene>
<keyword evidence="2" id="KW-0540">Nuclease</keyword>
<evidence type="ECO:0000256" key="4">
    <source>
        <dbReference type="ARBA" id="ARBA00024207"/>
    </source>
</evidence>
<name>A0A1M4ZM19_9BACT</name>
<dbReference type="PANTHER" id="PTHR33397">
    <property type="entry name" value="UPF0331 PROTEIN YUTE"/>
    <property type="match status" value="1"/>
</dbReference>
<dbReference type="STRING" id="1121391.SAMN02745206_01501"/>
<sequence length="146" mass="17354">MVDEVLIQRMCSDIRTNVQLLKDAVDITWDVYCRDPRSRRFVERTLHILVEACIDIAHHIISDENFEEPGSYSEAFQILADHGVLPRDEVAVYERMARFRNLIVHYYEKVDDAVVYGVFRNHLEDFERYVKHVLNFVETARSSRHR</sequence>
<dbReference type="InterPro" id="IPR052379">
    <property type="entry name" value="Type_VII_TA_RNase"/>
</dbReference>
<dbReference type="AlphaFoldDB" id="A0A1M4ZM19"/>
<evidence type="ECO:0000313" key="5">
    <source>
        <dbReference type="EMBL" id="SHF18852.1"/>
    </source>
</evidence>
<dbReference type="SUPFAM" id="SSF81593">
    <property type="entry name" value="Nucleotidyltransferase substrate binding subunit/domain"/>
    <property type="match status" value="1"/>
</dbReference>
<evidence type="ECO:0000256" key="1">
    <source>
        <dbReference type="ARBA" id="ARBA00022649"/>
    </source>
</evidence>
<dbReference type="GO" id="GO:0004540">
    <property type="term" value="F:RNA nuclease activity"/>
    <property type="evidence" value="ECO:0007669"/>
    <property type="project" value="InterPro"/>
</dbReference>
<keyword evidence="3" id="KW-0378">Hydrolase</keyword>
<evidence type="ECO:0000313" key="6">
    <source>
        <dbReference type="Proteomes" id="UP000184076"/>
    </source>
</evidence>
<keyword evidence="6" id="KW-1185">Reference proteome</keyword>
<proteinExistence type="inferred from homology"/>
<keyword evidence="1" id="KW-1277">Toxin-antitoxin system</keyword>
<dbReference type="InterPro" id="IPR008201">
    <property type="entry name" value="HepT-like"/>
</dbReference>